<feature type="transmembrane region" description="Helical" evidence="1">
    <location>
        <begin position="12"/>
        <end position="32"/>
    </location>
</feature>
<dbReference type="GO" id="GO:0030288">
    <property type="term" value="C:outer membrane-bounded periplasmic space"/>
    <property type="evidence" value="ECO:0007669"/>
    <property type="project" value="TreeGrafter"/>
</dbReference>
<dbReference type="PANTHER" id="PTHR30032">
    <property type="entry name" value="N-ACETYLMURAMOYL-L-ALANINE AMIDASE-RELATED"/>
    <property type="match status" value="1"/>
</dbReference>
<dbReference type="AlphaFoldDB" id="A0A6M0RA45"/>
<dbReference type="RefSeq" id="WP_163248671.1">
    <property type="nucleotide sequence ID" value="NZ_SXDP01000002.1"/>
</dbReference>
<proteinExistence type="predicted"/>
<keyword evidence="1" id="KW-0812">Transmembrane</keyword>
<keyword evidence="1" id="KW-1133">Transmembrane helix</keyword>
<reference evidence="2 3" key="1">
    <citation type="submission" date="2019-04" db="EMBL/GenBank/DDBJ databases">
        <title>Genome sequencing of Clostridium botulinum Groups I-IV and Clostridium butyricum.</title>
        <authorList>
            <person name="Brunt J."/>
            <person name="Van Vliet A.H.M."/>
            <person name="Stringer S.C."/>
            <person name="Carter A.T."/>
            <person name="Peck M.W."/>
        </authorList>
    </citation>
    <scope>NUCLEOTIDE SEQUENCE [LARGE SCALE GENOMIC DNA]</scope>
    <source>
        <strain evidence="2 3">IFR 18/094</strain>
    </source>
</reference>
<evidence type="ECO:0000313" key="3">
    <source>
        <dbReference type="Proteomes" id="UP000473885"/>
    </source>
</evidence>
<dbReference type="InterPro" id="IPR051922">
    <property type="entry name" value="Bact_Sporulation_Assoc"/>
</dbReference>
<name>A0A6M0RA45_9CLOT</name>
<gene>
    <name evidence="2" type="ORF">FDF74_04470</name>
</gene>
<dbReference type="PANTHER" id="PTHR30032:SF4">
    <property type="entry name" value="AMIDASE ENHANCER"/>
    <property type="match status" value="1"/>
</dbReference>
<dbReference type="EMBL" id="SXDP01000002">
    <property type="protein sequence ID" value="NEZ46469.1"/>
    <property type="molecule type" value="Genomic_DNA"/>
</dbReference>
<comment type="caution">
    <text evidence="2">The sequence shown here is derived from an EMBL/GenBank/DDBJ whole genome shotgun (WGS) entry which is preliminary data.</text>
</comment>
<organism evidence="2 3">
    <name type="scientific">Clostridium niameyense</name>
    <dbReference type="NCBI Taxonomy" id="1622073"/>
    <lineage>
        <taxon>Bacteria</taxon>
        <taxon>Bacillati</taxon>
        <taxon>Bacillota</taxon>
        <taxon>Clostridia</taxon>
        <taxon>Eubacteriales</taxon>
        <taxon>Clostridiaceae</taxon>
        <taxon>Clostridium</taxon>
    </lineage>
</organism>
<accession>A0A6M0RA45</accession>
<sequence length="411" mass="46995">MIKDDMLNKRYKIVIVCSSIFLILFLYLILFYKHNNYNYNIKSYISKNTIDSKITSNTLRIEGKNLYDACRAISETSYPSTLDYNRPNAVILVRDDKITEGILAARMCNDPIDAPILFTKKENIPESTLKEIERLKPRGISEDKNTKVILLGDIGEGVERILNDKGLRYINIQGKDIYELSFNIDNYLSALNGNHKDNVIIAPIEKPEYALQQLSWSSYKGDGFFFIEKDKIPEAVKKALKARQGGAYIYILGNDLHVSSKVQGELSKYGHVEKIPQGEDIYNQVVGFNRYKDLGKNFSWWFSKQQREFGFGITKPGNSFIFVNPKDWQVAVASTALCHKGKYSSILFINKNNIPYAVESYLKNIRPTYNCPQEHLNNHGFIVGDSNSISDSTQVEIDRILEYKEVNNNGI</sequence>
<keyword evidence="3" id="KW-1185">Reference proteome</keyword>
<dbReference type="Proteomes" id="UP000473885">
    <property type="component" value="Unassembled WGS sequence"/>
</dbReference>
<evidence type="ECO:0000313" key="2">
    <source>
        <dbReference type="EMBL" id="NEZ46469.1"/>
    </source>
</evidence>
<protein>
    <submittedName>
        <fullName evidence="2">Cell wall-binding repeat-containing protein</fullName>
    </submittedName>
</protein>
<keyword evidence="1" id="KW-0472">Membrane</keyword>
<evidence type="ECO:0000256" key="1">
    <source>
        <dbReference type="SAM" id="Phobius"/>
    </source>
</evidence>